<protein>
    <submittedName>
        <fullName evidence="1">Uncharacterized protein</fullName>
    </submittedName>
</protein>
<evidence type="ECO:0000313" key="3">
    <source>
        <dbReference type="Proteomes" id="UP000663829"/>
    </source>
</evidence>
<name>A0A814WIZ7_9BILA</name>
<evidence type="ECO:0000313" key="2">
    <source>
        <dbReference type="EMBL" id="CAF3968980.1"/>
    </source>
</evidence>
<comment type="caution">
    <text evidence="1">The sequence shown here is derived from an EMBL/GenBank/DDBJ whole genome shotgun (WGS) entry which is preliminary data.</text>
</comment>
<keyword evidence="3" id="KW-1185">Reference proteome</keyword>
<dbReference type="Proteomes" id="UP000663829">
    <property type="component" value="Unassembled WGS sequence"/>
</dbReference>
<organism evidence="1 3">
    <name type="scientific">Didymodactylos carnosus</name>
    <dbReference type="NCBI Taxonomy" id="1234261"/>
    <lineage>
        <taxon>Eukaryota</taxon>
        <taxon>Metazoa</taxon>
        <taxon>Spiralia</taxon>
        <taxon>Gnathifera</taxon>
        <taxon>Rotifera</taxon>
        <taxon>Eurotatoria</taxon>
        <taxon>Bdelloidea</taxon>
        <taxon>Philodinida</taxon>
        <taxon>Philodinidae</taxon>
        <taxon>Didymodactylos</taxon>
    </lineage>
</organism>
<gene>
    <name evidence="1" type="ORF">GPM918_LOCUS23900</name>
    <name evidence="2" type="ORF">SRO942_LOCUS23899</name>
</gene>
<evidence type="ECO:0000313" key="1">
    <source>
        <dbReference type="EMBL" id="CAF1204651.1"/>
    </source>
</evidence>
<dbReference type="AlphaFoldDB" id="A0A814WIZ7"/>
<proteinExistence type="predicted"/>
<accession>A0A814WIZ7</accession>
<dbReference type="EMBL" id="CAJNOQ010008715">
    <property type="protein sequence ID" value="CAF1204651.1"/>
    <property type="molecule type" value="Genomic_DNA"/>
</dbReference>
<dbReference type="EMBL" id="CAJOBC010008716">
    <property type="protein sequence ID" value="CAF3968980.1"/>
    <property type="molecule type" value="Genomic_DNA"/>
</dbReference>
<dbReference type="OrthoDB" id="10034659at2759"/>
<reference evidence="1" key="1">
    <citation type="submission" date="2021-02" db="EMBL/GenBank/DDBJ databases">
        <authorList>
            <person name="Nowell W R."/>
        </authorList>
    </citation>
    <scope>NUCLEOTIDE SEQUENCE</scope>
</reference>
<sequence>MTNIFARMDTIIQCGKHEFYKVNPNDVGTLNKLSFKNAADKPINMFYYRKPWERVKPTLNMYNMQYPNCKQGIYSFRSKFVPATPPLTEQRISSTVKIRNAPNDNVVQAEKSVVYSYDNKNRSFSPEYLALNSAPAMRNLSHTQTSQRHVGVQCTRLLPNNHHDNGLRLEDMSTRQQTFVIQPESYRFVVHANPQLVCTYETLDVVPERTMSSPKCPVLKEQRNIYPRSPRLVTLDPTDELDYTKCEEKRAVCFRKPKYHQSPCTLLPSKLKMVYVKYDALI</sequence>
<dbReference type="Proteomes" id="UP000681722">
    <property type="component" value="Unassembled WGS sequence"/>
</dbReference>